<sequence>MGSWLTQLCRRRISISSHAALVREGKRREVHALAPRFTIRQKEFIPRHLLCDTRLFQGHVNVKESKSIRSAISNARAELCVKRTSGKRDQEINNKNDLSTIRWPITTIE</sequence>
<name>A0AAV4V8K2_CAEEX</name>
<protein>
    <submittedName>
        <fullName evidence="1">Uncharacterized protein</fullName>
    </submittedName>
</protein>
<dbReference type="Proteomes" id="UP001054945">
    <property type="component" value="Unassembled WGS sequence"/>
</dbReference>
<keyword evidence="2" id="KW-1185">Reference proteome</keyword>
<comment type="caution">
    <text evidence="1">The sequence shown here is derived from an EMBL/GenBank/DDBJ whole genome shotgun (WGS) entry which is preliminary data.</text>
</comment>
<reference evidence="1 2" key="1">
    <citation type="submission" date="2021-06" db="EMBL/GenBank/DDBJ databases">
        <title>Caerostris extrusa draft genome.</title>
        <authorList>
            <person name="Kono N."/>
            <person name="Arakawa K."/>
        </authorList>
    </citation>
    <scope>NUCLEOTIDE SEQUENCE [LARGE SCALE GENOMIC DNA]</scope>
</reference>
<dbReference type="EMBL" id="BPLR01014133">
    <property type="protein sequence ID" value="GIY66572.1"/>
    <property type="molecule type" value="Genomic_DNA"/>
</dbReference>
<proteinExistence type="predicted"/>
<evidence type="ECO:0000313" key="2">
    <source>
        <dbReference type="Proteomes" id="UP001054945"/>
    </source>
</evidence>
<dbReference type="AlphaFoldDB" id="A0AAV4V8K2"/>
<evidence type="ECO:0000313" key="1">
    <source>
        <dbReference type="EMBL" id="GIY66572.1"/>
    </source>
</evidence>
<accession>A0AAV4V8K2</accession>
<organism evidence="1 2">
    <name type="scientific">Caerostris extrusa</name>
    <name type="common">Bark spider</name>
    <name type="synonym">Caerostris bankana</name>
    <dbReference type="NCBI Taxonomy" id="172846"/>
    <lineage>
        <taxon>Eukaryota</taxon>
        <taxon>Metazoa</taxon>
        <taxon>Ecdysozoa</taxon>
        <taxon>Arthropoda</taxon>
        <taxon>Chelicerata</taxon>
        <taxon>Arachnida</taxon>
        <taxon>Araneae</taxon>
        <taxon>Araneomorphae</taxon>
        <taxon>Entelegynae</taxon>
        <taxon>Araneoidea</taxon>
        <taxon>Araneidae</taxon>
        <taxon>Caerostris</taxon>
    </lineage>
</organism>
<gene>
    <name evidence="1" type="ORF">CEXT_721191</name>
</gene>